<dbReference type="SUPFAM" id="SSF140804">
    <property type="entry name" value="YidB-like"/>
    <property type="match status" value="1"/>
</dbReference>
<comment type="caution">
    <text evidence="1">The sequence shown here is derived from an EMBL/GenBank/DDBJ whole genome shotgun (WGS) entry which is preliminary data.</text>
</comment>
<accession>A0A4Q1SI87</accession>
<keyword evidence="2" id="KW-1185">Reference proteome</keyword>
<dbReference type="Proteomes" id="UP000290253">
    <property type="component" value="Unassembled WGS sequence"/>
</dbReference>
<dbReference type="AlphaFoldDB" id="A0A4Q1SI87"/>
<gene>
    <name evidence="1" type="ORF">ESZ00_05145</name>
</gene>
<dbReference type="Gene3D" id="1.10.10.690">
    <property type="entry name" value="YidB-like"/>
    <property type="match status" value="1"/>
</dbReference>
<dbReference type="InterPro" id="IPR027405">
    <property type="entry name" value="YidB-like"/>
</dbReference>
<protein>
    <submittedName>
        <fullName evidence="1">DUF937 domain-containing protein</fullName>
    </submittedName>
</protein>
<dbReference type="InterPro" id="IPR045372">
    <property type="entry name" value="YidB"/>
</dbReference>
<reference evidence="1 2" key="1">
    <citation type="journal article" date="2016" name="Int. J. Syst. Evol. Microbiol.">
        <title>Acidipila dinghuensis sp. nov., an acidobacterium isolated from forest soil.</title>
        <authorList>
            <person name="Jiang Y.W."/>
            <person name="Wang J."/>
            <person name="Chen M.H."/>
            <person name="Lv Y.Y."/>
            <person name="Qiu L.H."/>
        </authorList>
    </citation>
    <scope>NUCLEOTIDE SEQUENCE [LARGE SCALE GENOMIC DNA]</scope>
    <source>
        <strain evidence="1 2">DHOF10</strain>
    </source>
</reference>
<dbReference type="Pfam" id="PF20159">
    <property type="entry name" value="YidB"/>
    <property type="match status" value="1"/>
</dbReference>
<evidence type="ECO:0000313" key="1">
    <source>
        <dbReference type="EMBL" id="RXS97296.1"/>
    </source>
</evidence>
<proteinExistence type="predicted"/>
<organism evidence="1 2">
    <name type="scientific">Silvibacterium dinghuense</name>
    <dbReference type="NCBI Taxonomy" id="1560006"/>
    <lineage>
        <taxon>Bacteria</taxon>
        <taxon>Pseudomonadati</taxon>
        <taxon>Acidobacteriota</taxon>
        <taxon>Terriglobia</taxon>
        <taxon>Terriglobales</taxon>
        <taxon>Acidobacteriaceae</taxon>
        <taxon>Silvibacterium</taxon>
    </lineage>
</organism>
<dbReference type="RefSeq" id="WP_129207075.1">
    <property type="nucleotide sequence ID" value="NZ_BMGU01000001.1"/>
</dbReference>
<name>A0A4Q1SI87_9BACT</name>
<sequence>MGFFDALKSVTESYTGNGDHAAVTSSLLEVVQNNGGVGSLLQTLQQNGAGGLVSQWAGGQTQSADPSAIENSLGNSGIIDTIAQKTGIAPDTVKSSLATVLPLLVHHATSNGVVTEDGQPAANSGSADPAAMLQSVLGKLL</sequence>
<dbReference type="EMBL" id="SDMK01000001">
    <property type="protein sequence ID" value="RXS97296.1"/>
    <property type="molecule type" value="Genomic_DNA"/>
</dbReference>
<evidence type="ECO:0000313" key="2">
    <source>
        <dbReference type="Proteomes" id="UP000290253"/>
    </source>
</evidence>
<dbReference type="OrthoDB" id="120162at2"/>